<comment type="caution">
    <text evidence="3">The sequence shown here is derived from an EMBL/GenBank/DDBJ whole genome shotgun (WGS) entry which is preliminary data.</text>
</comment>
<sequence length="307" mass="33397">MSNDDNEAPIVSHARLRAYAPDPPATVSVQNLSTTIRHIGRDAWNRPHKAQPCLLLAEVAFASAFDSASATDRLGTDTVHYGTLSKALLSRVEQRDDTAKNRGDFDALTVASLLRDEEGLWRCLTGLDEPFGPEHQQDALGWDLAGGGWLDLRRVARVSLTVALPKASLLGDGVKVKMSAAFRPAGPGGRPSYAARAMALEISRLRVPTLIGVNDNERNAKQFVVVTVTVEGFTVVEDIYTEIEAAVVKAMEESSFETLEALGAHLANVVMASKWRQNDWLVCIRMEKPTAVPLADCPIVEVRQRSG</sequence>
<dbReference type="InterPro" id="IPR006157">
    <property type="entry name" value="FolB_dom"/>
</dbReference>
<dbReference type="SUPFAM" id="SSF55620">
    <property type="entry name" value="Tetrahydrobiopterin biosynthesis enzymes-like"/>
    <property type="match status" value="1"/>
</dbReference>
<dbReference type="Proteomes" id="UP001305647">
    <property type="component" value="Unassembled WGS sequence"/>
</dbReference>
<reference evidence="3" key="2">
    <citation type="submission" date="2023-05" db="EMBL/GenBank/DDBJ databases">
        <authorList>
            <consortium name="Lawrence Berkeley National Laboratory"/>
            <person name="Steindorff A."/>
            <person name="Hensen N."/>
            <person name="Bonometti L."/>
            <person name="Westerberg I."/>
            <person name="Brannstrom I.O."/>
            <person name="Guillou S."/>
            <person name="Cros-Aarteil S."/>
            <person name="Calhoun S."/>
            <person name="Haridas S."/>
            <person name="Kuo A."/>
            <person name="Mondo S."/>
            <person name="Pangilinan J."/>
            <person name="Riley R."/>
            <person name="Labutti K."/>
            <person name="Andreopoulos B."/>
            <person name="Lipzen A."/>
            <person name="Chen C."/>
            <person name="Yanf M."/>
            <person name="Daum C."/>
            <person name="Ng V."/>
            <person name="Clum A."/>
            <person name="Ohm R."/>
            <person name="Martin F."/>
            <person name="Silar P."/>
            <person name="Natvig D."/>
            <person name="Lalanne C."/>
            <person name="Gautier V."/>
            <person name="Ament-Velasquez S.L."/>
            <person name="Kruys A."/>
            <person name="Hutchinson M.I."/>
            <person name="Powell A.J."/>
            <person name="Barry K."/>
            <person name="Miller A.N."/>
            <person name="Grigoriev I.V."/>
            <person name="Debuchy R."/>
            <person name="Gladieux P."/>
            <person name="Thoren M.H."/>
            <person name="Johannesson H."/>
        </authorList>
    </citation>
    <scope>NUCLEOTIDE SEQUENCE</scope>
    <source>
        <strain evidence="3">CBS 757.83</strain>
    </source>
</reference>
<dbReference type="GO" id="GO:0004150">
    <property type="term" value="F:dihydroneopterin aldolase activity"/>
    <property type="evidence" value="ECO:0007669"/>
    <property type="project" value="InterPro"/>
</dbReference>
<dbReference type="SMART" id="SM00905">
    <property type="entry name" value="FolB"/>
    <property type="match status" value="1"/>
</dbReference>
<keyword evidence="4" id="KW-1185">Reference proteome</keyword>
<dbReference type="Gene3D" id="3.30.1130.10">
    <property type="match status" value="2"/>
</dbReference>
<feature type="domain" description="Dihydroneopterin aldolase/epimerase" evidence="2">
    <location>
        <begin position="200"/>
        <end position="304"/>
    </location>
</feature>
<proteinExistence type="predicted"/>
<evidence type="ECO:0000313" key="3">
    <source>
        <dbReference type="EMBL" id="KAK4105505.1"/>
    </source>
</evidence>
<accession>A0AAN6T537</accession>
<dbReference type="EMBL" id="MU863625">
    <property type="protein sequence ID" value="KAK4105505.1"/>
    <property type="molecule type" value="Genomic_DNA"/>
</dbReference>
<dbReference type="InterPro" id="IPR043133">
    <property type="entry name" value="GTP-CH-I_C/QueF"/>
</dbReference>
<gene>
    <name evidence="3" type="ORF">N658DRAFT_491975</name>
</gene>
<evidence type="ECO:0000313" key="4">
    <source>
        <dbReference type="Proteomes" id="UP001305647"/>
    </source>
</evidence>
<dbReference type="AlphaFoldDB" id="A0AAN6T537"/>
<protein>
    <recommendedName>
        <fullName evidence="2">Dihydroneopterin aldolase/epimerase domain-containing protein</fullName>
    </recommendedName>
</protein>
<evidence type="ECO:0000259" key="2">
    <source>
        <dbReference type="SMART" id="SM00905"/>
    </source>
</evidence>
<dbReference type="Pfam" id="PF02152">
    <property type="entry name" value="FolB"/>
    <property type="match status" value="1"/>
</dbReference>
<evidence type="ECO:0000256" key="1">
    <source>
        <dbReference type="ARBA" id="ARBA00022909"/>
    </source>
</evidence>
<dbReference type="GO" id="GO:0046656">
    <property type="term" value="P:folic acid biosynthetic process"/>
    <property type="evidence" value="ECO:0007669"/>
    <property type="project" value="UniProtKB-KW"/>
</dbReference>
<keyword evidence="1" id="KW-0289">Folate biosynthesis</keyword>
<reference evidence="3" key="1">
    <citation type="journal article" date="2023" name="Mol. Phylogenet. Evol.">
        <title>Genome-scale phylogeny and comparative genomics of the fungal order Sordariales.</title>
        <authorList>
            <person name="Hensen N."/>
            <person name="Bonometti L."/>
            <person name="Westerberg I."/>
            <person name="Brannstrom I.O."/>
            <person name="Guillou S."/>
            <person name="Cros-Aarteil S."/>
            <person name="Calhoun S."/>
            <person name="Haridas S."/>
            <person name="Kuo A."/>
            <person name="Mondo S."/>
            <person name="Pangilinan J."/>
            <person name="Riley R."/>
            <person name="LaButti K."/>
            <person name="Andreopoulos B."/>
            <person name="Lipzen A."/>
            <person name="Chen C."/>
            <person name="Yan M."/>
            <person name="Daum C."/>
            <person name="Ng V."/>
            <person name="Clum A."/>
            <person name="Steindorff A."/>
            <person name="Ohm R.A."/>
            <person name="Martin F."/>
            <person name="Silar P."/>
            <person name="Natvig D.O."/>
            <person name="Lalanne C."/>
            <person name="Gautier V."/>
            <person name="Ament-Velasquez S.L."/>
            <person name="Kruys A."/>
            <person name="Hutchinson M.I."/>
            <person name="Powell A.J."/>
            <person name="Barry K."/>
            <person name="Miller A.N."/>
            <person name="Grigoriev I.V."/>
            <person name="Debuchy R."/>
            <person name="Gladieux P."/>
            <person name="Hiltunen Thoren M."/>
            <person name="Johannesson H."/>
        </authorList>
    </citation>
    <scope>NUCLEOTIDE SEQUENCE</scope>
    <source>
        <strain evidence="3">CBS 757.83</strain>
    </source>
</reference>
<organism evidence="3 4">
    <name type="scientific">Parathielavia hyrcaniae</name>
    <dbReference type="NCBI Taxonomy" id="113614"/>
    <lineage>
        <taxon>Eukaryota</taxon>
        <taxon>Fungi</taxon>
        <taxon>Dikarya</taxon>
        <taxon>Ascomycota</taxon>
        <taxon>Pezizomycotina</taxon>
        <taxon>Sordariomycetes</taxon>
        <taxon>Sordariomycetidae</taxon>
        <taxon>Sordariales</taxon>
        <taxon>Chaetomiaceae</taxon>
        <taxon>Parathielavia</taxon>
    </lineage>
</organism>
<name>A0AAN6T537_9PEZI</name>